<accession>A0A6P1GML4</accession>
<evidence type="ECO:0000313" key="2">
    <source>
        <dbReference type="Proteomes" id="UP000464086"/>
    </source>
</evidence>
<dbReference type="AlphaFoldDB" id="A0A6P1GML4"/>
<evidence type="ECO:0000313" key="1">
    <source>
        <dbReference type="EMBL" id="QHD69152.1"/>
    </source>
</evidence>
<dbReference type="Proteomes" id="UP000464086">
    <property type="component" value="Chromosome"/>
</dbReference>
<dbReference type="RefSeq" id="WP_159367484.1">
    <property type="nucleotide sequence ID" value="NZ_CP047218.1"/>
</dbReference>
<name>A0A6P1GML4_SPHYA</name>
<dbReference type="EMBL" id="CP047218">
    <property type="protein sequence ID" value="QHD69152.1"/>
    <property type="molecule type" value="Genomic_DNA"/>
</dbReference>
<reference evidence="1 2" key="1">
    <citation type="submission" date="2019-12" db="EMBL/GenBank/DDBJ databases">
        <title>Functional and genomic insights into the Sphingobium yanoikuyae YC-JY1, a bacterium efficiently degrading bisphenol A.</title>
        <authorList>
            <person name="Jia Y."/>
            <person name="Li X."/>
            <person name="Wang J."/>
            <person name="Eltoukhy A."/>
            <person name="Lamraoui I."/>
            <person name="Yan Y."/>
        </authorList>
    </citation>
    <scope>NUCLEOTIDE SEQUENCE [LARGE SCALE GENOMIC DNA]</scope>
    <source>
        <strain evidence="1 2">YC-JY1</strain>
    </source>
</reference>
<protein>
    <submittedName>
        <fullName evidence="1">Uncharacterized protein</fullName>
    </submittedName>
</protein>
<gene>
    <name evidence="1" type="ORF">GS397_20255</name>
</gene>
<organism evidence="1 2">
    <name type="scientific">Sphingobium yanoikuyae</name>
    <name type="common">Sphingomonas yanoikuyae</name>
    <dbReference type="NCBI Taxonomy" id="13690"/>
    <lineage>
        <taxon>Bacteria</taxon>
        <taxon>Pseudomonadati</taxon>
        <taxon>Pseudomonadota</taxon>
        <taxon>Alphaproteobacteria</taxon>
        <taxon>Sphingomonadales</taxon>
        <taxon>Sphingomonadaceae</taxon>
        <taxon>Sphingobium</taxon>
    </lineage>
</organism>
<proteinExistence type="predicted"/>
<sequence>MVATQKEGAILLSPKGDYIADLSRKTGAGEGIRTLDPNLGNSPEAYFLSFSILRYNGKKHAFLPFICDLDSSVLSCPTPGFDLQDL</sequence>